<protein>
    <submittedName>
        <fullName evidence="1">Uncharacterized protein</fullName>
    </submittedName>
</protein>
<sequence length="204" mass="21256">MTSPAELAQLLRDAADEVSNIPVASYPTPPSRSYLHPVLGPLAAGPRVAAYLGERLDVLAERPPQTPASLFALASLASALGWFTESLSTFVRDVDAICTRAGLPAVPEKEYGPLPAPASGLSGVELASVRAAAALCGLSPARYADVLAAALRAGGRIDAECSEIAEGLREDAAQVADRDTRPGDGPDHLPRLVRTLLARTETPR</sequence>
<evidence type="ECO:0000313" key="2">
    <source>
        <dbReference type="EMBL" id="MDX3021336.1"/>
    </source>
</evidence>
<dbReference type="Proteomes" id="UP001272987">
    <property type="component" value="Unassembled WGS sequence"/>
</dbReference>
<evidence type="ECO:0000313" key="4">
    <source>
        <dbReference type="Proteomes" id="UP001282288"/>
    </source>
</evidence>
<gene>
    <name evidence="1" type="ORF">PV399_46185</name>
    <name evidence="2" type="ORF">PV666_26095</name>
</gene>
<dbReference type="GeneID" id="69810933"/>
<reference evidence="1 3" key="1">
    <citation type="journal article" date="2023" name="Microb. Genom.">
        <title>Mesoterricola silvestris gen. nov., sp. nov., Mesoterricola sediminis sp. nov., Geothrix oryzae sp. nov., Geothrix edaphica sp. nov., Geothrix rubra sp. nov., and Geothrix limicola sp. nov., six novel members of Acidobacteriota isolated from soils.</title>
        <authorList>
            <person name="Weisberg A.J."/>
            <person name="Pearce E."/>
            <person name="Kramer C.G."/>
            <person name="Chang J.H."/>
            <person name="Clarke C.R."/>
        </authorList>
    </citation>
    <scope>NUCLEOTIDE SEQUENCE</scope>
    <source>
        <strain evidence="2 3">NB05-1H</strain>
        <strain evidence="1">NRRL_B-16521</strain>
    </source>
</reference>
<evidence type="ECO:0000313" key="3">
    <source>
        <dbReference type="Proteomes" id="UP001272987"/>
    </source>
</evidence>
<comment type="caution">
    <text evidence="1">The sequence shown here is derived from an EMBL/GenBank/DDBJ whole genome shotgun (WGS) entry which is preliminary data.</text>
</comment>
<proteinExistence type="predicted"/>
<dbReference type="Proteomes" id="UP001282288">
    <property type="component" value="Unassembled WGS sequence"/>
</dbReference>
<dbReference type="EMBL" id="JARAWP010000015">
    <property type="protein sequence ID" value="MDX3021336.1"/>
    <property type="molecule type" value="Genomic_DNA"/>
</dbReference>
<name>A0AAP6BLT1_9ACTN</name>
<evidence type="ECO:0000313" key="1">
    <source>
        <dbReference type="EMBL" id="MDX2967035.1"/>
    </source>
</evidence>
<dbReference type="RefSeq" id="WP_010349939.1">
    <property type="nucleotide sequence ID" value="NZ_BCMK01000191.1"/>
</dbReference>
<dbReference type="EMBL" id="JARAWC010000078">
    <property type="protein sequence ID" value="MDX2967035.1"/>
    <property type="molecule type" value="Genomic_DNA"/>
</dbReference>
<dbReference type="AlphaFoldDB" id="A0AAP6BLT1"/>
<accession>A0AAP6BLT1</accession>
<organism evidence="1 4">
    <name type="scientific">Streptomyces acidiscabies</name>
    <dbReference type="NCBI Taxonomy" id="42234"/>
    <lineage>
        <taxon>Bacteria</taxon>
        <taxon>Bacillati</taxon>
        <taxon>Actinomycetota</taxon>
        <taxon>Actinomycetes</taxon>
        <taxon>Kitasatosporales</taxon>
        <taxon>Streptomycetaceae</taxon>
        <taxon>Streptomyces</taxon>
    </lineage>
</organism>
<keyword evidence="3" id="KW-1185">Reference proteome</keyword>